<keyword evidence="2" id="KW-1185">Reference proteome</keyword>
<dbReference type="eggNOG" id="ENOG502ZRDW">
    <property type="taxonomic scope" value="Bacteria"/>
</dbReference>
<name>D0LL30_HALO1</name>
<accession>D0LL30</accession>
<sequence>MEREVLADGTLRLRADDAALTITRLRPGVLWLVAAGGDHSALTPTMLAELSAELRRFPDHLSLFIDTRRMDFVGQGARTAWTRWSEAQPREHVHTHMLVTSKLVHLIVAVAEHEAGRPIEILDDPDAFAAAVQAQAPEWRDVADVLLSAPAVAIARSQHRDAVALGDGHCAATVHRLAGDALRITLTGNDRGAITCALFDELAEAVGPERPQHIFIDLSGADMPRGAVSELWTAWFSAARPAVKSVAILASSPGVYLTAAIAQWRSHTGGLIRVFEDPARFDAAVARAGRSAPGSAPG</sequence>
<dbReference type="Proteomes" id="UP000001880">
    <property type="component" value="Chromosome"/>
</dbReference>
<dbReference type="AlphaFoldDB" id="D0LL30"/>
<dbReference type="EMBL" id="CP001804">
    <property type="protein sequence ID" value="ACY16750.1"/>
    <property type="molecule type" value="Genomic_DNA"/>
</dbReference>
<dbReference type="OrthoDB" id="8777665at2"/>
<protein>
    <submittedName>
        <fullName evidence="1">Uncharacterized protein</fullName>
    </submittedName>
</protein>
<dbReference type="RefSeq" id="WP_012829348.1">
    <property type="nucleotide sequence ID" value="NC_013440.1"/>
</dbReference>
<reference evidence="1 2" key="1">
    <citation type="journal article" date="2010" name="Stand. Genomic Sci.">
        <title>Complete genome sequence of Haliangium ochraceum type strain (SMP-2).</title>
        <authorList>
            <consortium name="US DOE Joint Genome Institute (JGI-PGF)"/>
            <person name="Ivanova N."/>
            <person name="Daum C."/>
            <person name="Lang E."/>
            <person name="Abt B."/>
            <person name="Kopitz M."/>
            <person name="Saunders E."/>
            <person name="Lapidus A."/>
            <person name="Lucas S."/>
            <person name="Glavina Del Rio T."/>
            <person name="Nolan M."/>
            <person name="Tice H."/>
            <person name="Copeland A."/>
            <person name="Cheng J.F."/>
            <person name="Chen F."/>
            <person name="Bruce D."/>
            <person name="Goodwin L."/>
            <person name="Pitluck S."/>
            <person name="Mavromatis K."/>
            <person name="Pati A."/>
            <person name="Mikhailova N."/>
            <person name="Chen A."/>
            <person name="Palaniappan K."/>
            <person name="Land M."/>
            <person name="Hauser L."/>
            <person name="Chang Y.J."/>
            <person name="Jeffries C.D."/>
            <person name="Detter J.C."/>
            <person name="Brettin T."/>
            <person name="Rohde M."/>
            <person name="Goker M."/>
            <person name="Bristow J."/>
            <person name="Markowitz V."/>
            <person name="Eisen J.A."/>
            <person name="Hugenholtz P."/>
            <person name="Kyrpides N.C."/>
            <person name="Klenk H.P."/>
        </authorList>
    </citation>
    <scope>NUCLEOTIDE SEQUENCE [LARGE SCALE GENOMIC DNA]</scope>
    <source>
        <strain evidence="2">DSM 14365 / CIP 107738 / JCM 11303 / AJ 13395 / SMP-2</strain>
    </source>
</reference>
<evidence type="ECO:0000313" key="2">
    <source>
        <dbReference type="Proteomes" id="UP000001880"/>
    </source>
</evidence>
<gene>
    <name evidence="1" type="ordered locus">Hoch_4253</name>
</gene>
<evidence type="ECO:0000313" key="1">
    <source>
        <dbReference type="EMBL" id="ACY16750.1"/>
    </source>
</evidence>
<organism evidence="1 2">
    <name type="scientific">Haliangium ochraceum (strain DSM 14365 / JCM 11303 / SMP-2)</name>
    <dbReference type="NCBI Taxonomy" id="502025"/>
    <lineage>
        <taxon>Bacteria</taxon>
        <taxon>Pseudomonadati</taxon>
        <taxon>Myxococcota</taxon>
        <taxon>Polyangia</taxon>
        <taxon>Haliangiales</taxon>
        <taxon>Kofleriaceae</taxon>
        <taxon>Haliangium</taxon>
    </lineage>
</organism>
<dbReference type="HOGENOM" id="CLU_933062_0_0_7"/>
<proteinExistence type="predicted"/>
<dbReference type="KEGG" id="hoh:Hoch_4253"/>